<comment type="catalytic activity">
    <reaction evidence="1">
        <text>ATP + H2O = ADP + phosphate + H(+)</text>
        <dbReference type="Rhea" id="RHEA:13065"/>
        <dbReference type="ChEBI" id="CHEBI:15377"/>
        <dbReference type="ChEBI" id="CHEBI:15378"/>
        <dbReference type="ChEBI" id="CHEBI:30616"/>
        <dbReference type="ChEBI" id="CHEBI:43474"/>
        <dbReference type="ChEBI" id="CHEBI:456216"/>
        <dbReference type="EC" id="5.6.2.3"/>
    </reaction>
</comment>
<name>A0AAF5DM46_STRER</name>
<keyword evidence="1" id="KW-0227">DNA damage</keyword>
<keyword evidence="4" id="KW-0812">Transmembrane</keyword>
<dbReference type="EC" id="5.6.2.3" evidence="1"/>
<protein>
    <recommendedName>
        <fullName evidence="1">ATP-dependent DNA helicase</fullName>
        <ecNumber evidence="1">5.6.2.3</ecNumber>
    </recommendedName>
</protein>
<feature type="transmembrane region" description="Helical" evidence="4">
    <location>
        <begin position="2189"/>
        <end position="2207"/>
    </location>
</feature>
<dbReference type="Pfam" id="PF21530">
    <property type="entry name" value="Pif1_2B_dom"/>
    <property type="match status" value="1"/>
</dbReference>
<evidence type="ECO:0000256" key="4">
    <source>
        <dbReference type="SAM" id="Phobius"/>
    </source>
</evidence>
<feature type="domain" description="Peptidase M13 C-terminal" evidence="5">
    <location>
        <begin position="2480"/>
        <end position="2688"/>
    </location>
</feature>
<dbReference type="GO" id="GO:0006310">
    <property type="term" value="P:DNA recombination"/>
    <property type="evidence" value="ECO:0007669"/>
    <property type="project" value="UniProtKB-KW"/>
</dbReference>
<dbReference type="GO" id="GO:0006281">
    <property type="term" value="P:DNA repair"/>
    <property type="evidence" value="ECO:0007669"/>
    <property type="project" value="UniProtKB-KW"/>
</dbReference>
<dbReference type="SUPFAM" id="SSF52540">
    <property type="entry name" value="P-loop containing nucleoside triphosphate hydrolases"/>
    <property type="match status" value="2"/>
</dbReference>
<reference evidence="10" key="1">
    <citation type="submission" date="2024-02" db="UniProtKB">
        <authorList>
            <consortium name="WormBaseParasite"/>
        </authorList>
    </citation>
    <scope>IDENTIFICATION</scope>
</reference>
<dbReference type="Gene3D" id="1.10.1380.10">
    <property type="entry name" value="Neutral endopeptidase , domain2"/>
    <property type="match status" value="1"/>
</dbReference>
<keyword evidence="1" id="KW-0233">DNA recombination</keyword>
<dbReference type="GO" id="GO:0005524">
    <property type="term" value="F:ATP binding"/>
    <property type="evidence" value="ECO:0007669"/>
    <property type="project" value="UniProtKB-KW"/>
</dbReference>
<evidence type="ECO:0000259" key="8">
    <source>
        <dbReference type="Pfam" id="PF21530"/>
    </source>
</evidence>
<dbReference type="CDD" id="cd08662">
    <property type="entry name" value="M13"/>
    <property type="match status" value="1"/>
</dbReference>
<keyword evidence="4" id="KW-1133">Transmembrane helix</keyword>
<evidence type="ECO:0000313" key="9">
    <source>
        <dbReference type="Proteomes" id="UP000035681"/>
    </source>
</evidence>
<keyword evidence="1" id="KW-0067">ATP-binding</keyword>
<dbReference type="InterPro" id="IPR049163">
    <property type="entry name" value="Pif1-like_2B_dom"/>
</dbReference>
<feature type="domain" description="DNA helicase Pif1-like DEAD-box helicase" evidence="6">
    <location>
        <begin position="1277"/>
        <end position="1491"/>
    </location>
</feature>
<evidence type="ECO:0000256" key="2">
    <source>
        <dbReference type="SAM" id="Coils"/>
    </source>
</evidence>
<dbReference type="Gene3D" id="3.40.390.10">
    <property type="entry name" value="Collagenase (Catalytic Domain)"/>
    <property type="match status" value="2"/>
</dbReference>
<keyword evidence="1" id="KW-0378">Hydrolase</keyword>
<evidence type="ECO:0000256" key="1">
    <source>
        <dbReference type="RuleBase" id="RU363044"/>
    </source>
</evidence>
<dbReference type="GO" id="GO:0043139">
    <property type="term" value="F:5'-3' DNA helicase activity"/>
    <property type="evidence" value="ECO:0007669"/>
    <property type="project" value="UniProtKB-EC"/>
</dbReference>
<dbReference type="GO" id="GO:0004222">
    <property type="term" value="F:metalloendopeptidase activity"/>
    <property type="evidence" value="ECO:0007669"/>
    <property type="project" value="InterPro"/>
</dbReference>
<keyword evidence="1" id="KW-0347">Helicase</keyword>
<keyword evidence="1" id="KW-0234">DNA repair</keyword>
<dbReference type="PANTHER" id="PTHR10492:SF57">
    <property type="entry name" value="ATP-DEPENDENT DNA HELICASE"/>
    <property type="match status" value="1"/>
</dbReference>
<evidence type="ECO:0000313" key="10">
    <source>
        <dbReference type="WBParaSite" id="TCONS_00015418.p1"/>
    </source>
</evidence>
<dbReference type="InterPro" id="IPR010285">
    <property type="entry name" value="DNA_helicase_pif1-like_DEAD"/>
</dbReference>
<feature type="region of interest" description="Disordered" evidence="3">
    <location>
        <begin position="1744"/>
        <end position="1769"/>
    </location>
</feature>
<comment type="cofactor">
    <cofactor evidence="1">
        <name>Mg(2+)</name>
        <dbReference type="ChEBI" id="CHEBI:18420"/>
    </cofactor>
</comment>
<evidence type="ECO:0000259" key="5">
    <source>
        <dbReference type="Pfam" id="PF01431"/>
    </source>
</evidence>
<dbReference type="Pfam" id="PF01431">
    <property type="entry name" value="Peptidase_M13"/>
    <property type="match status" value="1"/>
</dbReference>
<feature type="domain" description="DNA helicase Pif1-like 2B" evidence="8">
    <location>
        <begin position="1595"/>
        <end position="1637"/>
    </location>
</feature>
<dbReference type="Pfam" id="PF14214">
    <property type="entry name" value="Helitron_like_N"/>
    <property type="match status" value="1"/>
</dbReference>
<organism evidence="9 10">
    <name type="scientific">Strongyloides stercoralis</name>
    <name type="common">Threadworm</name>
    <dbReference type="NCBI Taxonomy" id="6248"/>
    <lineage>
        <taxon>Eukaryota</taxon>
        <taxon>Metazoa</taxon>
        <taxon>Ecdysozoa</taxon>
        <taxon>Nematoda</taxon>
        <taxon>Chromadorea</taxon>
        <taxon>Rhabditida</taxon>
        <taxon>Tylenchina</taxon>
        <taxon>Panagrolaimomorpha</taxon>
        <taxon>Strongyloidoidea</taxon>
        <taxon>Strongyloididae</taxon>
        <taxon>Strongyloides</taxon>
    </lineage>
</organism>
<dbReference type="Gene3D" id="3.40.50.300">
    <property type="entry name" value="P-loop containing nucleotide triphosphate hydrolases"/>
    <property type="match status" value="1"/>
</dbReference>
<dbReference type="SUPFAM" id="SSF55486">
    <property type="entry name" value="Metalloproteases ('zincins'), catalytic domain"/>
    <property type="match status" value="2"/>
</dbReference>
<dbReference type="AlphaFoldDB" id="A0AAF5DM46"/>
<dbReference type="GO" id="GO:0000723">
    <property type="term" value="P:telomere maintenance"/>
    <property type="evidence" value="ECO:0007669"/>
    <property type="project" value="InterPro"/>
</dbReference>
<dbReference type="GO" id="GO:0006508">
    <property type="term" value="P:proteolysis"/>
    <property type="evidence" value="ECO:0007669"/>
    <property type="project" value="InterPro"/>
</dbReference>
<dbReference type="WBParaSite" id="TCONS_00015418.p1">
    <property type="protein sequence ID" value="TCONS_00015418.p1"/>
    <property type="gene ID" value="XLOC_009728"/>
</dbReference>
<dbReference type="PROSITE" id="PS51885">
    <property type="entry name" value="NEPRILYSIN"/>
    <property type="match status" value="1"/>
</dbReference>
<dbReference type="PRINTS" id="PR00786">
    <property type="entry name" value="NEPRILYSIN"/>
</dbReference>
<comment type="similarity">
    <text evidence="1">Belongs to the helicase family.</text>
</comment>
<sequence length="2691" mass="315988">NHWKKKEFEKLVKNLLKDGNKNSGSGIRNLSKGKERSNKKFIIKKTFKKRALELYNYIRHYDKYRITFNKIVEYIMINLKPPIDRFMLNKERLKYFIDISSDFNKNFHEFVEKTVAISKRIHDCKLENKIPVTIDFREPMALCVLKILMQINRTINFIMLSSYLILELNEIIDYNNGTKEIWKIQVLQMMSCRKEYQWHLELPVFLNNVLWLKKKSELLTKLSKNTIHCNKTCFFCYLFINSKKIIPKFKKECERNQEEFNVVTPSLHEGFFLGTNIHVHLQSIFTNHKYNNICYTRMSLIRNKVTENIKTRSRKYKIKMHSGRKNRDVPVNTFKIQLVVLRTGRKLLKLNIFYQKISTKDIPNVQWFFLLTKMREDFNKHIIYAKLYSKVSIKFKSGTYFVMIIEELHVDILLELNSNIIQMKNIRNSIVSLKNEKLSIFINFSSFLNYNLLINYFIRWTSRNSDRLMKIILNDIIITDTLSCAKSPLTIKIKWNYQQPSNKKGKLKKVKIKSIIDLFLNSLEQLPLPQDIPDIKINDNETNDNIKDYAFDSNILHLSDVKHLTQNAFLKGMQYSEMATTFKRYTRLELNNNAVNKQKKLKLWLRLLTNDKTIILKSSKLLQQFIIDYYVRIENDITEYAHKLKKNRYELQKTFGNVRDNVVDVGIEENNDNEEIFNSDSEEETSSRILKSLTGGPKWYKFKEQNALAWPEIINSLPNGFKSTDRPDIVVRVFALKLNELITMLRKGLFGEEEYLFYSVEVQKRGLPHAHILLRIKDFNKTASVIDKVVLAELPNAEEDSELFNLVIKHMLHKNCGDIQNKSPCWNLAKNKCSKDFPKSFIKETFIERLSGKVYYKRNDNTSDNIVIRNRKIDNSYVVPYNPFLLKYFNAHINTEIVNQVLAVSYLFKYFVKDGKTNRVNVEMLFNDKNKDEISEYQKVRCIGPTDAIWKIYEYPIVRNTVTVEVLYIHEKPENNQHVFLPYLNEDNDFLHGNDLNTDADALKHLMTAKTIGKSKLMAYFDLMNEERNKLNPDEEILNLTYEHIPTMFKWDPLYCEDSNNPNIPRHKKGAWIKKIQKRKAIGRIIPVSKKDKEMFSMRSLLTHRKGITSFEDLKTINNVIFPTYYNAAKYLNLMKGGILDNNHFNELSKLSTPQEFINAFVIYICYDEEFKNHKEIFDKHKDFMNQIYVPRYQRNCNGIPINEYVIKRNANNHLLYDISLKLSANGFNFLNTDLPLDTINYDKLIDIDGNNREDDLRLLETYISNANQAQLEALNFFKQIVDSGGSSKLIMIEDPAGTGKTYVYQMISTFLRTEGKSYINLASTGIAASLLPERQTIHSFIKMPLNINKKDFVVDRKKIHRMHDSDRYRLRNASAIFIDEISMLSTKQLQYIDLAFRSNLKNYNYPFGGKLIVLGGDFRQCLPILENATTRELISSRILSSRYSVFIFIYVLHFTHGNQVKTICLNENMRTENGEKEFAQFLLQIGNGERYNPATSYQLDGRMDNYAFINIPKTMIFEGDDNRFIEEIFGRNLQSIRNKTNAAILASSNKMVNTINKNVMDKYFKEQETYFSDDNLYFENDFQQNAEDLGITSELLNTFNQSGFPLHNLTIAKGCILMCLRNLNIKEGLCNGTRIIYKETVESRDKMEKLLKCESLDGTKTFLIPQILHTPGQTLNSVGLYIDDVGIFSHGQLYVALSRAKSPSTIKIKWNYQQPSNKEKLKNVIVKSIIDLFLNPPDQLPLPQNMPDIEINDNESNDNESNDDETSINNVVNSKNLKILDKYFNNKLITYYSNDNLYFEKDFQQNAEELGITSELLNTFTPSRYPEHNLSNFELEIHNKMNCSKSYLWHFEIKNMIHYNRTTKKCTSRLVQLLVNYKYVIILSHDGKKENHELLIHSKNTFFKYPKCLNKNKLYYKFDNDLYIDVNKRNFLANENITEEAFDSNILQLFDVKNLTQNAFLLGVQAYLMLEPYHLDFYSYIQYSEIVYAFKRFTDLELNNNESNIQQGRLFTTKYINGMGNKSYYYLCNQANKNMNNIFRSHTPEEKVRSYLGRSDVTSMGKNKFGIGELMFIDENNYAHHYSEARRCTGFVDEELSTKAYYRNKIENESYYDLFINWIIKKLHLNNPKLKIGWWSFNMLTMVKLVVTIGVVVCTIIQLNSTDKNEALQYDINAIEYLMVSKTKDEIIISKMKYFIIFFYFLTYFVKVNGCRSNKYDIESLDSGNIDPVVASKGLNEYVDINVDPCEDFYQFTCGKWIESIKERKDYNSTENYSIRELKFNDFVKLYVIKNIDIMSKKIKTNSRALKKIIEMEEKCEMLKDQVKKENCTNLVKDFRKYAFATIFINERLRDKEVKYGLNVSTLIFNKLKEEFKLLIDEKKDIFDENSRKNLLKKLSKLKFDMKGTIEKIYDTVEMEKCYSYLKTSVDDDAYKMFEYLENLKSSNISFTKNIKDKNDYENNCLFYITRHGNNFTKYAGFNAFYNHEQNVMAITTEVLREPIYHKNYPLSFLYSGVGYIIGHEMLHAFESEGIMYDENGKNGTIIITSESKKKFKNKTDCFEKQYSNAKEPNTNLKVKGNLTLDENLADNGSIKIAHRAYMKYLESIGRSEPKIPGFESFTNEQLFFISFGRTWCSVLSNNSIEHRIENDVHSPGNIRLKVTLANYKPFSKAFNCKLGSKMNPSDKCELWLN</sequence>
<dbReference type="InterPro" id="IPR042089">
    <property type="entry name" value="Peptidase_M13_dom_2"/>
</dbReference>
<keyword evidence="1" id="KW-0547">Nucleotide-binding</keyword>
<dbReference type="InterPro" id="IPR024079">
    <property type="entry name" value="MetalloPept_cat_dom_sf"/>
</dbReference>
<keyword evidence="2" id="KW-0175">Coiled coil</keyword>
<accession>A0AAF5DM46</accession>
<dbReference type="InterPro" id="IPR025476">
    <property type="entry name" value="Helitron_helicase-like"/>
</dbReference>
<keyword evidence="9" id="KW-1185">Reference proteome</keyword>
<dbReference type="InterPro" id="IPR018497">
    <property type="entry name" value="Peptidase_M13_C"/>
</dbReference>
<dbReference type="Pfam" id="PF05970">
    <property type="entry name" value="PIF1"/>
    <property type="match status" value="1"/>
</dbReference>
<evidence type="ECO:0000259" key="7">
    <source>
        <dbReference type="Pfam" id="PF14214"/>
    </source>
</evidence>
<feature type="transmembrane region" description="Helical" evidence="4">
    <location>
        <begin position="2133"/>
        <end position="2158"/>
    </location>
</feature>
<keyword evidence="4" id="KW-0472">Membrane</keyword>
<dbReference type="InterPro" id="IPR027417">
    <property type="entry name" value="P-loop_NTPase"/>
</dbReference>
<feature type="domain" description="Helitron helicase-like" evidence="7">
    <location>
        <begin position="611"/>
        <end position="774"/>
    </location>
</feature>
<feature type="compositionally biased region" description="Acidic residues" evidence="3">
    <location>
        <begin position="1751"/>
        <end position="1767"/>
    </location>
</feature>
<dbReference type="PANTHER" id="PTHR10492">
    <property type="match status" value="1"/>
</dbReference>
<evidence type="ECO:0000256" key="3">
    <source>
        <dbReference type="SAM" id="MobiDB-lite"/>
    </source>
</evidence>
<dbReference type="InterPro" id="IPR000718">
    <property type="entry name" value="Peptidase_M13"/>
</dbReference>
<evidence type="ECO:0000259" key="6">
    <source>
        <dbReference type="Pfam" id="PF05970"/>
    </source>
</evidence>
<feature type="coiled-coil region" evidence="2">
    <location>
        <begin position="2303"/>
        <end position="2330"/>
    </location>
</feature>
<dbReference type="Proteomes" id="UP000035681">
    <property type="component" value="Unplaced"/>
</dbReference>
<proteinExistence type="inferred from homology"/>